<name>A0ABN7SWM4_OIKDI</name>
<comment type="cofactor">
    <cofactor evidence="1">
        <name>pyridoxal 5'-phosphate</name>
        <dbReference type="ChEBI" id="CHEBI:597326"/>
    </cofactor>
</comment>
<evidence type="ECO:0000256" key="4">
    <source>
        <dbReference type="ARBA" id="ARBA00022898"/>
    </source>
</evidence>
<keyword evidence="6" id="KW-1185">Reference proteome</keyword>
<dbReference type="Pfam" id="PF00282">
    <property type="entry name" value="Pyridoxal_deC"/>
    <property type="match status" value="1"/>
</dbReference>
<dbReference type="InterPro" id="IPR015424">
    <property type="entry name" value="PyrdxlP-dep_Trfase"/>
</dbReference>
<keyword evidence="4" id="KW-0663">Pyridoxal phosphate</keyword>
<dbReference type="PANTHER" id="PTHR45677">
    <property type="entry name" value="GLUTAMATE DECARBOXYLASE-RELATED"/>
    <property type="match status" value="1"/>
</dbReference>
<dbReference type="EMBL" id="OU015566">
    <property type="protein sequence ID" value="CAG5105508.1"/>
    <property type="molecule type" value="Genomic_DNA"/>
</dbReference>
<keyword evidence="3" id="KW-0210">Decarboxylase</keyword>
<protein>
    <submittedName>
        <fullName evidence="5">Oidioi.mRNA.OKI2018_I69.chr1.g2187.t1.cds</fullName>
    </submittedName>
</protein>
<reference evidence="5 6" key="1">
    <citation type="submission" date="2021-04" db="EMBL/GenBank/DDBJ databases">
        <authorList>
            <person name="Bliznina A."/>
        </authorList>
    </citation>
    <scope>NUCLEOTIDE SEQUENCE [LARGE SCALE GENOMIC DNA]</scope>
</reference>
<dbReference type="PANTHER" id="PTHR45677:SF10">
    <property type="entry name" value="GLUTAMATE DECARBOXYLASE"/>
    <property type="match status" value="1"/>
</dbReference>
<gene>
    <name evidence="5" type="ORF">OKIOD_LOCUS10952</name>
</gene>
<comment type="similarity">
    <text evidence="2">Belongs to the group II decarboxylase family.</text>
</comment>
<organism evidence="5 6">
    <name type="scientific">Oikopleura dioica</name>
    <name type="common">Tunicate</name>
    <dbReference type="NCBI Taxonomy" id="34765"/>
    <lineage>
        <taxon>Eukaryota</taxon>
        <taxon>Metazoa</taxon>
        <taxon>Chordata</taxon>
        <taxon>Tunicata</taxon>
        <taxon>Appendicularia</taxon>
        <taxon>Copelata</taxon>
        <taxon>Oikopleuridae</taxon>
        <taxon>Oikopleura</taxon>
    </lineage>
</organism>
<evidence type="ECO:0000256" key="2">
    <source>
        <dbReference type="ARBA" id="ARBA00009533"/>
    </source>
</evidence>
<dbReference type="SUPFAM" id="SSF53383">
    <property type="entry name" value="PLP-dependent transferases"/>
    <property type="match status" value="1"/>
</dbReference>
<evidence type="ECO:0000256" key="1">
    <source>
        <dbReference type="ARBA" id="ARBA00001933"/>
    </source>
</evidence>
<dbReference type="Proteomes" id="UP001158576">
    <property type="component" value="Chromosome 1"/>
</dbReference>
<dbReference type="Gene3D" id="3.90.1150.170">
    <property type="match status" value="1"/>
</dbReference>
<accession>A0ABN7SWM4</accession>
<dbReference type="InterPro" id="IPR002129">
    <property type="entry name" value="PyrdxlP-dep_de-COase"/>
</dbReference>
<keyword evidence="3" id="KW-0456">Lyase</keyword>
<evidence type="ECO:0000313" key="6">
    <source>
        <dbReference type="Proteomes" id="UP001158576"/>
    </source>
</evidence>
<proteinExistence type="inferred from homology"/>
<evidence type="ECO:0000313" key="5">
    <source>
        <dbReference type="EMBL" id="CAG5105508.1"/>
    </source>
</evidence>
<sequence>MGAPKILEKLTNFKIRLAPGDAPASLEELVQAIHHTFKYSVKTGHPHYLNQLSSGVDIVTLAADWIIATCNTNMFTYEIAPVFVLPRVHIMFDCGSAYGNSREYRNLNIRFVET</sequence>
<evidence type="ECO:0000256" key="3">
    <source>
        <dbReference type="ARBA" id="ARBA00022793"/>
    </source>
</evidence>